<organism evidence="2 3">
    <name type="scientific">Urochloa decumbens</name>
    <dbReference type="NCBI Taxonomy" id="240449"/>
    <lineage>
        <taxon>Eukaryota</taxon>
        <taxon>Viridiplantae</taxon>
        <taxon>Streptophyta</taxon>
        <taxon>Embryophyta</taxon>
        <taxon>Tracheophyta</taxon>
        <taxon>Spermatophyta</taxon>
        <taxon>Magnoliopsida</taxon>
        <taxon>Liliopsida</taxon>
        <taxon>Poales</taxon>
        <taxon>Poaceae</taxon>
        <taxon>PACMAD clade</taxon>
        <taxon>Panicoideae</taxon>
        <taxon>Panicodae</taxon>
        <taxon>Paniceae</taxon>
        <taxon>Melinidinae</taxon>
        <taxon>Urochloa</taxon>
    </lineage>
</organism>
<accession>A0ABC9G2G0</accession>
<keyword evidence="3" id="KW-1185">Reference proteome</keyword>
<dbReference type="Proteomes" id="UP001497457">
    <property type="component" value="Chromosome 8b"/>
</dbReference>
<proteinExistence type="predicted"/>
<sequence>MASSSSSSGEIYANSMADTGAPPPPDHPEYLLDKQFELPGWLYSAKENRPVWHDPSEAADANFPNLTEKGFWAKVSSSTALKEACRDLNDELGQTNRLADHPITLIILPNTPLRNAYEISGLLPSELGARDIRFLNRVERQTKIFDHAGAKALRTDIEGSRDLVRVDTGRLDRAVKSKIRHREEMEGQYHRADAAYKSSPTPEAHLEVLAALSRLRVACQAVEALTGASASVTRLVESLNGEAAFLDQGMNDATFMGCPVEDHPGAVGQWWIDDTGMMTTKEEDDAQGAGGDGEVAPADEHME</sequence>
<feature type="region of interest" description="Disordered" evidence="1">
    <location>
        <begin position="282"/>
        <end position="303"/>
    </location>
</feature>
<reference evidence="2 3" key="2">
    <citation type="submission" date="2024-10" db="EMBL/GenBank/DDBJ databases">
        <authorList>
            <person name="Ryan C."/>
        </authorList>
    </citation>
    <scope>NUCLEOTIDE SEQUENCE [LARGE SCALE GENOMIC DNA]</scope>
</reference>
<dbReference type="AlphaFoldDB" id="A0ABC9G2G0"/>
<feature type="region of interest" description="Disordered" evidence="1">
    <location>
        <begin position="1"/>
        <end position="30"/>
    </location>
</feature>
<evidence type="ECO:0000256" key="1">
    <source>
        <dbReference type="SAM" id="MobiDB-lite"/>
    </source>
</evidence>
<protein>
    <submittedName>
        <fullName evidence="2">Uncharacterized protein</fullName>
    </submittedName>
</protein>
<name>A0ABC9G2G0_9POAL</name>
<evidence type="ECO:0000313" key="2">
    <source>
        <dbReference type="EMBL" id="CAL5084969.1"/>
    </source>
</evidence>
<evidence type="ECO:0000313" key="3">
    <source>
        <dbReference type="Proteomes" id="UP001497457"/>
    </source>
</evidence>
<dbReference type="EMBL" id="OZ075118">
    <property type="protein sequence ID" value="CAL5084969.1"/>
    <property type="molecule type" value="Genomic_DNA"/>
</dbReference>
<reference evidence="3" key="1">
    <citation type="submission" date="2024-06" db="EMBL/GenBank/DDBJ databases">
        <authorList>
            <person name="Ryan C."/>
        </authorList>
    </citation>
    <scope>NUCLEOTIDE SEQUENCE [LARGE SCALE GENOMIC DNA]</scope>
</reference>
<gene>
    <name evidence="2" type="ORF">URODEC1_LOCUS110852</name>
</gene>